<feature type="transmembrane region" description="Helical" evidence="3">
    <location>
        <begin position="102"/>
        <end position="123"/>
    </location>
</feature>
<dbReference type="Proteomes" id="UP001629432">
    <property type="component" value="Unassembled WGS sequence"/>
</dbReference>
<keyword evidence="3" id="KW-1133">Transmembrane helix</keyword>
<reference evidence="6 7" key="1">
    <citation type="journal article" date="2024" name="Chem. Sci.">
        <title>Discovery of megapolipeptins by genome mining of a Burkholderiales bacteria collection.</title>
        <authorList>
            <person name="Paulo B.S."/>
            <person name="Recchia M.J.J."/>
            <person name="Lee S."/>
            <person name="Fergusson C.H."/>
            <person name="Romanowski S.B."/>
            <person name="Hernandez A."/>
            <person name="Krull N."/>
            <person name="Liu D.Y."/>
            <person name="Cavanagh H."/>
            <person name="Bos A."/>
            <person name="Gray C.A."/>
            <person name="Murphy B.T."/>
            <person name="Linington R.G."/>
            <person name="Eustaquio A.S."/>
        </authorList>
    </citation>
    <scope>NUCLEOTIDE SEQUENCE [LARGE SCALE GENOMIC DNA]</scope>
    <source>
        <strain evidence="6 7">RL17-338-BIC-A</strain>
    </source>
</reference>
<feature type="signal peptide" evidence="4">
    <location>
        <begin position="1"/>
        <end position="25"/>
    </location>
</feature>
<feature type="compositionally biased region" description="Basic residues" evidence="2">
    <location>
        <begin position="208"/>
        <end position="223"/>
    </location>
</feature>
<evidence type="ECO:0000256" key="1">
    <source>
        <dbReference type="ARBA" id="ARBA00023027"/>
    </source>
</evidence>
<dbReference type="EMBL" id="JAQQCF010000052">
    <property type="protein sequence ID" value="MFM0641929.1"/>
    <property type="molecule type" value="Genomic_DNA"/>
</dbReference>
<organism evidence="6 7">
    <name type="scientific">Paraburkholderia metrosideri</name>
    <dbReference type="NCBI Taxonomy" id="580937"/>
    <lineage>
        <taxon>Bacteria</taxon>
        <taxon>Pseudomonadati</taxon>
        <taxon>Pseudomonadota</taxon>
        <taxon>Betaproteobacteria</taxon>
        <taxon>Burkholderiales</taxon>
        <taxon>Burkholderiaceae</taxon>
        <taxon>Paraburkholderia</taxon>
    </lineage>
</organism>
<dbReference type="InterPro" id="IPR034300">
    <property type="entry name" value="PNTB-like"/>
</dbReference>
<dbReference type="PROSITE" id="PS51257">
    <property type="entry name" value="PROKAR_LIPOPROTEIN"/>
    <property type="match status" value="1"/>
</dbReference>
<comment type="caution">
    <text evidence="6">The sequence shown here is derived from an EMBL/GenBank/DDBJ whole genome shotgun (WGS) entry which is preliminary data.</text>
</comment>
<keyword evidence="4" id="KW-0732">Signal</keyword>
<dbReference type="PANTHER" id="PTHR44758:SF1">
    <property type="entry name" value="NAD(P) TRANSHYDROGENASE SUBUNIT BETA"/>
    <property type="match status" value="1"/>
</dbReference>
<evidence type="ECO:0000313" key="7">
    <source>
        <dbReference type="Proteomes" id="UP001629432"/>
    </source>
</evidence>
<protein>
    <submittedName>
        <fullName evidence="6">NAD(P)(+) transhydrogenase (Re/Si-specific) subunit beta</fullName>
    </submittedName>
</protein>
<feature type="region of interest" description="Disordered" evidence="2">
    <location>
        <begin position="203"/>
        <end position="223"/>
    </location>
</feature>
<feature type="domain" description="NADP transhydrogenase beta-like" evidence="5">
    <location>
        <begin position="1"/>
        <end position="123"/>
    </location>
</feature>
<accession>A0ABW9E4R2</accession>
<evidence type="ECO:0000259" key="5">
    <source>
        <dbReference type="Pfam" id="PF02233"/>
    </source>
</evidence>
<sequence>MTRRPRLVALLGSVVGLAVMSGAFACYLSAAAQADGERIELYAAVFIGALIFATSAIEFCKLRGALALSVTAHPGHRIVNVLTLLLCGWLGYGFVTERVQPFGLPALLAMSALAVALGAHLMASRAYSSNPRAHAFTGRRHHHALTLERLEQLEPHGLLARIEWHGGEEQAWVLRETETTAPGMVRAAAFRHRRGWHVSGNMSVQKRGPVRQRSTHRAMYRQR</sequence>
<dbReference type="PANTHER" id="PTHR44758">
    <property type="entry name" value="NAD(P) TRANSHYDROGENASE SUBUNIT BETA"/>
    <property type="match status" value="1"/>
</dbReference>
<keyword evidence="3" id="KW-0472">Membrane</keyword>
<dbReference type="Pfam" id="PF02233">
    <property type="entry name" value="PNTB"/>
    <property type="match status" value="1"/>
</dbReference>
<name>A0ABW9E4R2_9BURK</name>
<feature type="transmembrane region" description="Helical" evidence="3">
    <location>
        <begin position="41"/>
        <end position="57"/>
    </location>
</feature>
<keyword evidence="1" id="KW-0520">NAD</keyword>
<proteinExistence type="predicted"/>
<evidence type="ECO:0000313" key="6">
    <source>
        <dbReference type="EMBL" id="MFM0641929.1"/>
    </source>
</evidence>
<keyword evidence="7" id="KW-1185">Reference proteome</keyword>
<evidence type="ECO:0000256" key="4">
    <source>
        <dbReference type="SAM" id="SignalP"/>
    </source>
</evidence>
<evidence type="ECO:0000256" key="3">
    <source>
        <dbReference type="SAM" id="Phobius"/>
    </source>
</evidence>
<evidence type="ECO:0000256" key="2">
    <source>
        <dbReference type="SAM" id="MobiDB-lite"/>
    </source>
</evidence>
<feature type="transmembrane region" description="Helical" evidence="3">
    <location>
        <begin position="78"/>
        <end position="96"/>
    </location>
</feature>
<gene>
    <name evidence="6" type="ORF">PQQ63_35170</name>
</gene>
<dbReference type="RefSeq" id="WP_408340523.1">
    <property type="nucleotide sequence ID" value="NZ_JAQQCF010000052.1"/>
</dbReference>
<feature type="chain" id="PRO_5046835345" evidence="4">
    <location>
        <begin position="26"/>
        <end position="223"/>
    </location>
</feature>
<keyword evidence="3" id="KW-0812">Transmembrane</keyword>